<organism evidence="1 2">
    <name type="scientific">Pseudoalteromonas luteoviolacea CPMOR-1</name>
    <dbReference type="NCBI Taxonomy" id="1365248"/>
    <lineage>
        <taxon>Bacteria</taxon>
        <taxon>Pseudomonadati</taxon>
        <taxon>Pseudomonadota</taxon>
        <taxon>Gammaproteobacteria</taxon>
        <taxon>Alteromonadales</taxon>
        <taxon>Pseudoalteromonadaceae</taxon>
        <taxon>Pseudoalteromonas</taxon>
    </lineage>
</organism>
<gene>
    <name evidence="1" type="ORF">N473_07000</name>
</gene>
<proteinExistence type="predicted"/>
<protein>
    <submittedName>
        <fullName evidence="1">Uncharacterized protein</fullName>
    </submittedName>
</protein>
<dbReference type="EMBL" id="AUYC01000095">
    <property type="protein sequence ID" value="KZN57616.1"/>
    <property type="molecule type" value="Genomic_DNA"/>
</dbReference>
<accession>A0A161YCI4</accession>
<sequence>MGSNWDWSRQQGRRKRIEAELAAHKLGLQFDKGAIPIHSLDGTMQSQFEKGWRSVSETDVRLKLDNNQTYMNVRQHLHEYFGERDL</sequence>
<dbReference type="AlphaFoldDB" id="A0A161YCI4"/>
<reference evidence="1 2" key="1">
    <citation type="submission" date="2013-07" db="EMBL/GenBank/DDBJ databases">
        <title>Comparative Genomic and Metabolomic Analysis of Twelve Strains of Pseudoalteromonas luteoviolacea.</title>
        <authorList>
            <person name="Vynne N.G."/>
            <person name="Mansson M."/>
            <person name="Gram L."/>
        </authorList>
    </citation>
    <scope>NUCLEOTIDE SEQUENCE [LARGE SCALE GENOMIC DNA]</scope>
    <source>
        <strain evidence="1 2">CPMOR-1</strain>
    </source>
</reference>
<comment type="caution">
    <text evidence="1">The sequence shown here is derived from an EMBL/GenBank/DDBJ whole genome shotgun (WGS) entry which is preliminary data.</text>
</comment>
<dbReference type="RefSeq" id="WP_063370396.1">
    <property type="nucleotide sequence ID" value="NZ_AUYC01000095.1"/>
</dbReference>
<name>A0A161YCI4_9GAMM</name>
<evidence type="ECO:0000313" key="1">
    <source>
        <dbReference type="EMBL" id="KZN57616.1"/>
    </source>
</evidence>
<evidence type="ECO:0000313" key="2">
    <source>
        <dbReference type="Proteomes" id="UP000076486"/>
    </source>
</evidence>
<dbReference type="Proteomes" id="UP000076486">
    <property type="component" value="Unassembled WGS sequence"/>
</dbReference>
<dbReference type="PATRIC" id="fig|1365248.3.peg.5427"/>